<name>A0AAD2FJH3_9STRA</name>
<feature type="compositionally biased region" description="Polar residues" evidence="1">
    <location>
        <begin position="968"/>
        <end position="977"/>
    </location>
</feature>
<feature type="compositionally biased region" description="Basic and acidic residues" evidence="1">
    <location>
        <begin position="1106"/>
        <end position="1128"/>
    </location>
</feature>
<keyword evidence="3" id="KW-1185">Reference proteome</keyword>
<gene>
    <name evidence="2" type="ORF">CYCCA115_LOCUS4725</name>
</gene>
<feature type="compositionally biased region" description="Basic and acidic residues" evidence="1">
    <location>
        <begin position="592"/>
        <end position="606"/>
    </location>
</feature>
<organism evidence="2 3">
    <name type="scientific">Cylindrotheca closterium</name>
    <dbReference type="NCBI Taxonomy" id="2856"/>
    <lineage>
        <taxon>Eukaryota</taxon>
        <taxon>Sar</taxon>
        <taxon>Stramenopiles</taxon>
        <taxon>Ochrophyta</taxon>
        <taxon>Bacillariophyta</taxon>
        <taxon>Bacillariophyceae</taxon>
        <taxon>Bacillariophycidae</taxon>
        <taxon>Bacillariales</taxon>
        <taxon>Bacillariaceae</taxon>
        <taxon>Cylindrotheca</taxon>
    </lineage>
</organism>
<feature type="compositionally biased region" description="Polar residues" evidence="1">
    <location>
        <begin position="1"/>
        <end position="19"/>
    </location>
</feature>
<reference evidence="2" key="1">
    <citation type="submission" date="2023-08" db="EMBL/GenBank/DDBJ databases">
        <authorList>
            <person name="Audoor S."/>
            <person name="Bilcke G."/>
        </authorList>
    </citation>
    <scope>NUCLEOTIDE SEQUENCE</scope>
</reference>
<feature type="compositionally biased region" description="Polar residues" evidence="1">
    <location>
        <begin position="1089"/>
        <end position="1099"/>
    </location>
</feature>
<accession>A0AAD2FJH3</accession>
<evidence type="ECO:0000313" key="2">
    <source>
        <dbReference type="EMBL" id="CAJ1935390.1"/>
    </source>
</evidence>
<feature type="region of interest" description="Disordered" evidence="1">
    <location>
        <begin position="59"/>
        <end position="83"/>
    </location>
</feature>
<dbReference type="EMBL" id="CAKOGP040000469">
    <property type="protein sequence ID" value="CAJ1935390.1"/>
    <property type="molecule type" value="Genomic_DNA"/>
</dbReference>
<comment type="caution">
    <text evidence="2">The sequence shown here is derived from an EMBL/GenBank/DDBJ whole genome shotgun (WGS) entry which is preliminary data.</text>
</comment>
<feature type="region of interest" description="Disordered" evidence="1">
    <location>
        <begin position="135"/>
        <end position="163"/>
    </location>
</feature>
<feature type="region of interest" description="Disordered" evidence="1">
    <location>
        <begin position="911"/>
        <end position="931"/>
    </location>
</feature>
<feature type="compositionally biased region" description="Basic and acidic residues" evidence="1">
    <location>
        <begin position="918"/>
        <end position="930"/>
    </location>
</feature>
<feature type="region of interest" description="Disordered" evidence="1">
    <location>
        <begin position="1051"/>
        <end position="1070"/>
    </location>
</feature>
<feature type="compositionally biased region" description="Basic and acidic residues" evidence="1">
    <location>
        <begin position="645"/>
        <end position="668"/>
    </location>
</feature>
<sequence length="1176" mass="134531">MFQFVSKATSTAQTNSDTGWKSGWGLNSRPQQQGLFSGRQTPQIVQEKTGFLGGLSTGFLTQTSTQQDGNTGKEDEYERKMRGKRRQDDLEWFADFLNGKNPGHLDEDEQYGSLLMGLHTGGAKLDTKELNELKRLAGRTRQQEELKEQERSKPRQRKRAEDLTEEELMEIEVLDKQREEAEVAEYLELLALKESGEEVDSVRLKILDLLDKRKCDEALTEEDNDLLMSYEDQVMETHLDRIEMKFLTSLKQGGKKFDEDRLSELELLQLQQHNVDFNEEELNQLDWFDSKRIREVQCLDELIVIREKQAAGEEVNEEHLKFLELLNRKVNGELLEGSELDQIAFHEKQWKKESREQAANEATAANPIQAEDVDNRILSPKSGKTNVTLESKDLRRIGLPPNIEVSSISSFDHSAASIGGLSGGSYVEDLTAQRNLRYELREEQTFDEALYLYETKLRETNQPESEQLFSQIYHEMQVKSSKKHEQDDKIADEYLKEAAKAYEVQRKHLKAERSAFKAQKQKFVSSLEEETDTETAKEKFLSNIPKDTLRVESESSTSNALMARWASTPGIITPNRSNDVPAPEESRAEEDVDRKESKDFLNSLDKGKENDEDRLYRLGLFERYGLGESMTSNELEDLRYLKSEKEKERHKIDSNLDHRTTKGSRNEARQPSVALNGSLRVNDFTPVPVNSEEIDWTQENIRTMDSIQVESVGKSIDRNHESKDTKNENYADAEELQELLHKFEQGEDIDEDRLYELMLLERHRMGESLTSDEREGLKSLLHGGEEENSSASQHSKLHKLNDVPSVPSEPGVISPAHRNVKELDSSQIDLMETSIEGNHDRTDSRKEIDRSNQTEMNNTDSEELQDLLDRLERGEDIDEDRLYELELLERHRMGESLTSVEREDLEVLFQERNEEDSLDSRPIKSSKMDDVPSVLTESDAIAVAKIGTESIETSINENHGNKDRKTDFNGSSNTKTNGADAEELQELLHKFEQGEDIDEDRLYELMHRMGESLTSDKREGLKRLLHGAEEKKSSASQHRKLQKLDDFLSIPSESDARSTNHTSVVEPPQAGLMETSKVVDTSSLLEESVATSAVQTSTMDPVLPENEVRDTSIEGNDDKADMRIEMDSSSHAPQANSDSEELQDLLDRLERGEDIDEDRLYELELLERHRMGESLT</sequence>
<feature type="compositionally biased region" description="Basic and acidic residues" evidence="1">
    <location>
        <begin position="71"/>
        <end position="80"/>
    </location>
</feature>
<feature type="compositionally biased region" description="Basic and acidic residues" evidence="1">
    <location>
        <begin position="837"/>
        <end position="852"/>
    </location>
</feature>
<evidence type="ECO:0000313" key="3">
    <source>
        <dbReference type="Proteomes" id="UP001295423"/>
    </source>
</evidence>
<feature type="region of interest" description="Disordered" evidence="1">
    <location>
        <begin position="568"/>
        <end position="606"/>
    </location>
</feature>
<feature type="region of interest" description="Disordered" evidence="1">
    <location>
        <begin position="645"/>
        <end position="671"/>
    </location>
</feature>
<protein>
    <recommendedName>
        <fullName evidence="4">Fibrous sheath-interacting protein 1</fullName>
    </recommendedName>
</protein>
<feature type="non-terminal residue" evidence="2">
    <location>
        <position position="1176"/>
    </location>
</feature>
<feature type="region of interest" description="Disordered" evidence="1">
    <location>
        <begin position="952"/>
        <end position="979"/>
    </location>
</feature>
<feature type="compositionally biased region" description="Basic and acidic residues" evidence="1">
    <location>
        <begin position="135"/>
        <end position="153"/>
    </location>
</feature>
<feature type="region of interest" description="Disordered" evidence="1">
    <location>
        <begin position="782"/>
        <end position="819"/>
    </location>
</feature>
<feature type="region of interest" description="Disordered" evidence="1">
    <location>
        <begin position="1089"/>
        <end position="1157"/>
    </location>
</feature>
<dbReference type="AlphaFoldDB" id="A0AAD2FJH3"/>
<dbReference type="Proteomes" id="UP001295423">
    <property type="component" value="Unassembled WGS sequence"/>
</dbReference>
<feature type="region of interest" description="Disordered" evidence="1">
    <location>
        <begin position="1"/>
        <end position="35"/>
    </location>
</feature>
<feature type="compositionally biased region" description="Basic and acidic residues" evidence="1">
    <location>
        <begin position="1145"/>
        <end position="1157"/>
    </location>
</feature>
<evidence type="ECO:0008006" key="4">
    <source>
        <dbReference type="Google" id="ProtNLM"/>
    </source>
</evidence>
<feature type="region of interest" description="Disordered" evidence="1">
    <location>
        <begin position="832"/>
        <end position="861"/>
    </location>
</feature>
<evidence type="ECO:0000256" key="1">
    <source>
        <dbReference type="SAM" id="MobiDB-lite"/>
    </source>
</evidence>
<proteinExistence type="predicted"/>